<reference evidence="6 7" key="1">
    <citation type="submission" date="2018-07" db="EMBL/GenBank/DDBJ databases">
        <title>Dyadobacter roseus sp. nov., isolated from rose rhizosphere soil.</title>
        <authorList>
            <person name="Chen L."/>
        </authorList>
    </citation>
    <scope>NUCLEOTIDE SEQUENCE [LARGE SCALE GENOMIC DNA]</scope>
    <source>
        <strain evidence="6 7">RS19</strain>
    </source>
</reference>
<dbReference type="PROSITE" id="PS51078">
    <property type="entry name" value="ICLR_ED"/>
    <property type="match status" value="1"/>
</dbReference>
<evidence type="ECO:0000259" key="4">
    <source>
        <dbReference type="PROSITE" id="PS51077"/>
    </source>
</evidence>
<dbReference type="PANTHER" id="PTHR30136:SF35">
    <property type="entry name" value="HTH-TYPE TRANSCRIPTIONAL REGULATOR RV1719"/>
    <property type="match status" value="1"/>
</dbReference>
<keyword evidence="3" id="KW-0804">Transcription</keyword>
<dbReference type="SMART" id="SM00346">
    <property type="entry name" value="HTH_ICLR"/>
    <property type="match status" value="1"/>
</dbReference>
<dbReference type="RefSeq" id="WP_115833129.1">
    <property type="nucleotide sequence ID" value="NZ_QNUL01000023.1"/>
</dbReference>
<dbReference type="GO" id="GO:0003677">
    <property type="term" value="F:DNA binding"/>
    <property type="evidence" value="ECO:0007669"/>
    <property type="project" value="UniProtKB-KW"/>
</dbReference>
<keyword evidence="7" id="KW-1185">Reference proteome</keyword>
<evidence type="ECO:0000259" key="5">
    <source>
        <dbReference type="PROSITE" id="PS51078"/>
    </source>
</evidence>
<dbReference type="InterPro" id="IPR050707">
    <property type="entry name" value="HTH_MetabolicPath_Reg"/>
</dbReference>
<dbReference type="InterPro" id="IPR029016">
    <property type="entry name" value="GAF-like_dom_sf"/>
</dbReference>
<dbReference type="InterPro" id="IPR036390">
    <property type="entry name" value="WH_DNA-bd_sf"/>
</dbReference>
<gene>
    <name evidence="6" type="ORF">DSL64_22160</name>
</gene>
<dbReference type="GO" id="GO:0003700">
    <property type="term" value="F:DNA-binding transcription factor activity"/>
    <property type="evidence" value="ECO:0007669"/>
    <property type="project" value="TreeGrafter"/>
</dbReference>
<evidence type="ECO:0008006" key="8">
    <source>
        <dbReference type="Google" id="ProtNLM"/>
    </source>
</evidence>
<dbReference type="Gene3D" id="1.10.10.10">
    <property type="entry name" value="Winged helix-like DNA-binding domain superfamily/Winged helix DNA-binding domain"/>
    <property type="match status" value="1"/>
</dbReference>
<protein>
    <recommendedName>
        <fullName evidence="8">IclR family transcriptional regulator</fullName>
    </recommendedName>
</protein>
<feature type="domain" description="HTH iclR-type" evidence="4">
    <location>
        <begin position="2"/>
        <end position="64"/>
    </location>
</feature>
<dbReference type="EMBL" id="QNUL01000023">
    <property type="protein sequence ID" value="REA58090.1"/>
    <property type="molecule type" value="Genomic_DNA"/>
</dbReference>
<dbReference type="Pfam" id="PF01614">
    <property type="entry name" value="IclR_C"/>
    <property type="match status" value="1"/>
</dbReference>
<dbReference type="InterPro" id="IPR036388">
    <property type="entry name" value="WH-like_DNA-bd_sf"/>
</dbReference>
<dbReference type="PANTHER" id="PTHR30136">
    <property type="entry name" value="HELIX-TURN-HELIX TRANSCRIPTIONAL REGULATOR, ICLR FAMILY"/>
    <property type="match status" value="1"/>
</dbReference>
<dbReference type="Gene3D" id="3.30.450.40">
    <property type="match status" value="1"/>
</dbReference>
<name>A0A3D8Y639_9BACT</name>
<dbReference type="InterPro" id="IPR014757">
    <property type="entry name" value="Tscrpt_reg_IclR_C"/>
</dbReference>
<dbReference type="OrthoDB" id="940174at2"/>
<sequence>MIQSVKKTFDILEYMAANGNLVRLQDIAEALCIQPTTVHNFLASLKQLGYIEQDELTPRYRLTAKINTLDFSRASIHKLRSDFKPLLETLAEQTGETAYLAVQMGSYFRYEWICEPNRTIRISLDMGREYEMQHTAIGKLFMAYSPQLAGVIQRNLDPETITKQQVELSQIVANGYALDLEEYEKELHCVAVPYLCSGRVVAVIGLSGPAYRFDVTRLHQSAEIIRNALRSLHK</sequence>
<dbReference type="AlphaFoldDB" id="A0A3D8Y639"/>
<keyword evidence="2" id="KW-0238">DNA-binding</keyword>
<evidence type="ECO:0000256" key="2">
    <source>
        <dbReference type="ARBA" id="ARBA00023125"/>
    </source>
</evidence>
<dbReference type="Pfam" id="PF09339">
    <property type="entry name" value="HTH_IclR"/>
    <property type="match status" value="1"/>
</dbReference>
<dbReference type="PROSITE" id="PS51077">
    <property type="entry name" value="HTH_ICLR"/>
    <property type="match status" value="1"/>
</dbReference>
<evidence type="ECO:0000313" key="7">
    <source>
        <dbReference type="Proteomes" id="UP000256373"/>
    </source>
</evidence>
<dbReference type="SUPFAM" id="SSF55781">
    <property type="entry name" value="GAF domain-like"/>
    <property type="match status" value="1"/>
</dbReference>
<feature type="domain" description="IclR-ED" evidence="5">
    <location>
        <begin position="65"/>
        <end position="234"/>
    </location>
</feature>
<dbReference type="GO" id="GO:0045892">
    <property type="term" value="P:negative regulation of DNA-templated transcription"/>
    <property type="evidence" value="ECO:0007669"/>
    <property type="project" value="TreeGrafter"/>
</dbReference>
<keyword evidence="1" id="KW-0805">Transcription regulation</keyword>
<accession>A0A3D8Y639</accession>
<dbReference type="SUPFAM" id="SSF46785">
    <property type="entry name" value="Winged helix' DNA-binding domain"/>
    <property type="match status" value="1"/>
</dbReference>
<evidence type="ECO:0000313" key="6">
    <source>
        <dbReference type="EMBL" id="REA58090.1"/>
    </source>
</evidence>
<comment type="caution">
    <text evidence="6">The sequence shown here is derived from an EMBL/GenBank/DDBJ whole genome shotgun (WGS) entry which is preliminary data.</text>
</comment>
<dbReference type="Proteomes" id="UP000256373">
    <property type="component" value="Unassembled WGS sequence"/>
</dbReference>
<evidence type="ECO:0000256" key="1">
    <source>
        <dbReference type="ARBA" id="ARBA00023015"/>
    </source>
</evidence>
<proteinExistence type="predicted"/>
<organism evidence="6 7">
    <name type="scientific">Dyadobacter luteus</name>
    <dbReference type="NCBI Taxonomy" id="2259619"/>
    <lineage>
        <taxon>Bacteria</taxon>
        <taxon>Pseudomonadati</taxon>
        <taxon>Bacteroidota</taxon>
        <taxon>Cytophagia</taxon>
        <taxon>Cytophagales</taxon>
        <taxon>Spirosomataceae</taxon>
        <taxon>Dyadobacter</taxon>
    </lineage>
</organism>
<evidence type="ECO:0000256" key="3">
    <source>
        <dbReference type="ARBA" id="ARBA00023163"/>
    </source>
</evidence>
<dbReference type="InterPro" id="IPR005471">
    <property type="entry name" value="Tscrpt_reg_IclR_N"/>
</dbReference>